<dbReference type="AlphaFoldDB" id="A0AAN9JBC4"/>
<reference evidence="1 2" key="1">
    <citation type="submission" date="2024-01" db="EMBL/GenBank/DDBJ databases">
        <title>The genomes of 5 underutilized Papilionoideae crops provide insights into root nodulation and disease resistance.</title>
        <authorList>
            <person name="Yuan L."/>
        </authorList>
    </citation>
    <scope>NUCLEOTIDE SEQUENCE [LARGE SCALE GENOMIC DNA]</scope>
    <source>
        <strain evidence="1">LY-2023</strain>
        <tissue evidence="1">Leaf</tissue>
    </source>
</reference>
<evidence type="ECO:0000313" key="1">
    <source>
        <dbReference type="EMBL" id="KAK7295021.1"/>
    </source>
</evidence>
<dbReference type="EMBL" id="JAYKXN010000004">
    <property type="protein sequence ID" value="KAK7295021.1"/>
    <property type="molecule type" value="Genomic_DNA"/>
</dbReference>
<comment type="caution">
    <text evidence="1">The sequence shown here is derived from an EMBL/GenBank/DDBJ whole genome shotgun (WGS) entry which is preliminary data.</text>
</comment>
<organism evidence="1 2">
    <name type="scientific">Clitoria ternatea</name>
    <name type="common">Butterfly pea</name>
    <dbReference type="NCBI Taxonomy" id="43366"/>
    <lineage>
        <taxon>Eukaryota</taxon>
        <taxon>Viridiplantae</taxon>
        <taxon>Streptophyta</taxon>
        <taxon>Embryophyta</taxon>
        <taxon>Tracheophyta</taxon>
        <taxon>Spermatophyta</taxon>
        <taxon>Magnoliopsida</taxon>
        <taxon>eudicotyledons</taxon>
        <taxon>Gunneridae</taxon>
        <taxon>Pentapetalae</taxon>
        <taxon>rosids</taxon>
        <taxon>fabids</taxon>
        <taxon>Fabales</taxon>
        <taxon>Fabaceae</taxon>
        <taxon>Papilionoideae</taxon>
        <taxon>50 kb inversion clade</taxon>
        <taxon>NPAAA clade</taxon>
        <taxon>indigoferoid/millettioid clade</taxon>
        <taxon>Phaseoleae</taxon>
        <taxon>Clitoria</taxon>
    </lineage>
</organism>
<keyword evidence="2" id="KW-1185">Reference proteome</keyword>
<proteinExistence type="predicted"/>
<sequence length="98" mass="11459">MTKRKRNCTALIGRKPNRKFGTYVKRRRLLQSPWHILSSNSLRFSLFSIHFPSNFSPYDSFLTTLSLQSVVHLVNWLYSKLKPYLAGDLHMQASSEGW</sequence>
<protein>
    <submittedName>
        <fullName evidence="1">Uncharacterized protein</fullName>
    </submittedName>
</protein>
<gene>
    <name evidence="1" type="ORF">RJT34_17924</name>
</gene>
<dbReference type="Proteomes" id="UP001359559">
    <property type="component" value="Unassembled WGS sequence"/>
</dbReference>
<name>A0AAN9JBC4_CLITE</name>
<evidence type="ECO:0000313" key="2">
    <source>
        <dbReference type="Proteomes" id="UP001359559"/>
    </source>
</evidence>
<accession>A0AAN9JBC4</accession>